<keyword evidence="3" id="KW-1185">Reference proteome</keyword>
<sequence>MPYDVGVAAAKKFSGIAAELARDYSEFESATPAQIALRWLIDRDGVSTVIPGARNAEQAKANAAAGSLPALPNGVDEELAALYSSMIKEHVHDKW</sequence>
<accession>A0A1Q5Q4D5</accession>
<dbReference type="AlphaFoldDB" id="A0A1Q5Q4D5"/>
<dbReference type="InterPro" id="IPR036812">
    <property type="entry name" value="NAD(P)_OxRdtase_dom_sf"/>
</dbReference>
<reference evidence="3" key="1">
    <citation type="submission" date="2016-12" db="EMBL/GenBank/DDBJ databases">
        <authorList>
            <person name="Meng X."/>
        </authorList>
    </citation>
    <scope>NUCLEOTIDE SEQUENCE [LARGE SCALE GENOMIC DNA]</scope>
    <source>
        <strain evidence="3">DSM 19116</strain>
    </source>
</reference>
<name>A0A1Q5Q4D5_9ACTO</name>
<dbReference type="Pfam" id="PF00248">
    <property type="entry name" value="Aldo_ket_red"/>
    <property type="match status" value="1"/>
</dbReference>
<comment type="caution">
    <text evidence="2">The sequence shown here is derived from an EMBL/GenBank/DDBJ whole genome shotgun (WGS) entry which is preliminary data.</text>
</comment>
<evidence type="ECO:0000313" key="2">
    <source>
        <dbReference type="EMBL" id="OKL54552.1"/>
    </source>
</evidence>
<dbReference type="Proteomes" id="UP000185628">
    <property type="component" value="Unassembled WGS sequence"/>
</dbReference>
<evidence type="ECO:0000313" key="3">
    <source>
        <dbReference type="Proteomes" id="UP000185628"/>
    </source>
</evidence>
<feature type="domain" description="NADP-dependent oxidoreductase" evidence="1">
    <location>
        <begin position="21"/>
        <end position="71"/>
    </location>
</feature>
<protein>
    <recommendedName>
        <fullName evidence="1">NADP-dependent oxidoreductase domain-containing protein</fullName>
    </recommendedName>
</protein>
<dbReference type="EMBL" id="MQVR01000013">
    <property type="protein sequence ID" value="OKL54552.1"/>
    <property type="molecule type" value="Genomic_DNA"/>
</dbReference>
<gene>
    <name evidence="2" type="ORF">BSZ39_03600</name>
</gene>
<dbReference type="InterPro" id="IPR023210">
    <property type="entry name" value="NADP_OxRdtase_dom"/>
</dbReference>
<organism evidence="2 3">
    <name type="scientific">Bowdeniella nasicola</name>
    <dbReference type="NCBI Taxonomy" id="208480"/>
    <lineage>
        <taxon>Bacteria</taxon>
        <taxon>Bacillati</taxon>
        <taxon>Actinomycetota</taxon>
        <taxon>Actinomycetes</taxon>
        <taxon>Actinomycetales</taxon>
        <taxon>Actinomycetaceae</taxon>
        <taxon>Bowdeniella</taxon>
    </lineage>
</organism>
<proteinExistence type="predicted"/>
<dbReference type="OrthoDB" id="3664926at2"/>
<dbReference type="Gene3D" id="3.20.20.100">
    <property type="entry name" value="NADP-dependent oxidoreductase domain"/>
    <property type="match status" value="1"/>
</dbReference>
<evidence type="ECO:0000259" key="1">
    <source>
        <dbReference type="Pfam" id="PF00248"/>
    </source>
</evidence>
<dbReference type="SUPFAM" id="SSF51430">
    <property type="entry name" value="NAD(P)-linked oxidoreductase"/>
    <property type="match status" value="1"/>
</dbReference>
<dbReference type="RefSeq" id="WP_073716026.1">
    <property type="nucleotide sequence ID" value="NZ_MQVR01000013.1"/>
</dbReference>